<dbReference type="GO" id="GO:0005686">
    <property type="term" value="C:U2 snRNP"/>
    <property type="evidence" value="ECO:0007669"/>
    <property type="project" value="TreeGrafter"/>
</dbReference>
<keyword evidence="4" id="KW-0539">Nucleus</keyword>
<feature type="domain" description="U1-type" evidence="5">
    <location>
        <begin position="50"/>
        <end position="84"/>
    </location>
</feature>
<dbReference type="GO" id="GO:0003676">
    <property type="term" value="F:nucleic acid binding"/>
    <property type="evidence" value="ECO:0007669"/>
    <property type="project" value="InterPro"/>
</dbReference>
<gene>
    <name evidence="6" type="ORF">CWI39_3533p0010</name>
</gene>
<dbReference type="Proteomes" id="UP000293045">
    <property type="component" value="Unassembled WGS sequence"/>
</dbReference>
<keyword evidence="1" id="KW-0479">Metal-binding</keyword>
<keyword evidence="3" id="KW-0862">Zinc</keyword>
<dbReference type="GO" id="GO:0071013">
    <property type="term" value="C:catalytic step 2 spliceosome"/>
    <property type="evidence" value="ECO:0007669"/>
    <property type="project" value="TreeGrafter"/>
</dbReference>
<evidence type="ECO:0000256" key="3">
    <source>
        <dbReference type="ARBA" id="ARBA00022833"/>
    </source>
</evidence>
<evidence type="ECO:0000256" key="2">
    <source>
        <dbReference type="ARBA" id="ARBA00022771"/>
    </source>
</evidence>
<dbReference type="EMBL" id="PIXR01003533">
    <property type="protein sequence ID" value="TBT96643.1"/>
    <property type="molecule type" value="Genomic_DNA"/>
</dbReference>
<comment type="caution">
    <text evidence="6">The sequence shown here is derived from an EMBL/GenBank/DDBJ whole genome shotgun (WGS) entry which is preliminary data.</text>
</comment>
<dbReference type="Gene3D" id="2.60.40.2690">
    <property type="match status" value="1"/>
</dbReference>
<dbReference type="VEuPathDB" id="MicrosporidiaDB:CWI36_1196p0020"/>
<proteinExistence type="predicted"/>
<dbReference type="GO" id="GO:0008270">
    <property type="term" value="F:zinc ion binding"/>
    <property type="evidence" value="ECO:0007669"/>
    <property type="project" value="UniProtKB-KW"/>
</dbReference>
<sequence length="193" mass="23061">MVFNNRINTNNSTNISTKNEELLQKRKRIKKIIEETSSIIKDKYHRINSIGKYECLLCYTLHNTEINYISHCQGTKHQNLLKKQIDTEKIIDLKKNKLSPKYIIRNIIQENKKGHNIQLEYTQSTEKPVFKFINSLEQKVEKYNKENIYLVILCEPYINVGFKIENKIVDECSIISYFNEFEKHFTIQFLYSE</sequence>
<dbReference type="InterPro" id="IPR031781">
    <property type="entry name" value="SF3A2_dom"/>
</dbReference>
<dbReference type="PANTHER" id="PTHR23205">
    <property type="entry name" value="SPLICING FACTOR 3A SUBUNIT 2"/>
    <property type="match status" value="1"/>
</dbReference>
<dbReference type="Pfam" id="PF16835">
    <property type="entry name" value="SF3A2"/>
    <property type="match status" value="1"/>
</dbReference>
<dbReference type="InterPro" id="IPR003604">
    <property type="entry name" value="Matrin/U1-like-C_Znf_C2H2"/>
</dbReference>
<dbReference type="AlphaFoldDB" id="A0A4Q9KPV7"/>
<evidence type="ECO:0000256" key="4">
    <source>
        <dbReference type="ARBA" id="ARBA00023242"/>
    </source>
</evidence>
<organism evidence="6 7">
    <name type="scientific">Hamiltosporidium magnivora</name>
    <dbReference type="NCBI Taxonomy" id="148818"/>
    <lineage>
        <taxon>Eukaryota</taxon>
        <taxon>Fungi</taxon>
        <taxon>Fungi incertae sedis</taxon>
        <taxon>Microsporidia</taxon>
        <taxon>Dubosqiidae</taxon>
        <taxon>Hamiltosporidium</taxon>
    </lineage>
</organism>
<accession>A0A4Q9KPV7</accession>
<keyword evidence="2" id="KW-0863">Zinc-finger</keyword>
<evidence type="ECO:0000256" key="1">
    <source>
        <dbReference type="ARBA" id="ARBA00022723"/>
    </source>
</evidence>
<evidence type="ECO:0000313" key="6">
    <source>
        <dbReference type="EMBL" id="TBT96643.1"/>
    </source>
</evidence>
<evidence type="ECO:0000313" key="7">
    <source>
        <dbReference type="Proteomes" id="UP000293045"/>
    </source>
</evidence>
<dbReference type="GO" id="GO:0071004">
    <property type="term" value="C:U2-type prespliceosome"/>
    <property type="evidence" value="ECO:0007669"/>
    <property type="project" value="TreeGrafter"/>
</dbReference>
<dbReference type="VEuPathDB" id="MicrosporidiaDB:CWI39_3533p0010"/>
<reference evidence="6 7" key="1">
    <citation type="submission" date="2017-12" db="EMBL/GenBank/DDBJ databases">
        <authorList>
            <person name="Pombert J.-F."/>
            <person name="Haag K.L."/>
            <person name="Ebert D."/>
        </authorList>
    </citation>
    <scope>NUCLEOTIDE SEQUENCE [LARGE SCALE GENOMIC DNA]</scope>
    <source>
        <strain evidence="6">IL-BN-2</strain>
    </source>
</reference>
<evidence type="ECO:0000259" key="5">
    <source>
        <dbReference type="SMART" id="SM00451"/>
    </source>
</evidence>
<protein>
    <submittedName>
        <fullName evidence="6">Subunit 2 of splicing factor 3A</fullName>
    </submittedName>
</protein>
<name>A0A4Q9KPV7_9MICR</name>
<dbReference type="SMART" id="SM00451">
    <property type="entry name" value="ZnF_U1"/>
    <property type="match status" value="1"/>
</dbReference>
<dbReference type="GO" id="GO:0000245">
    <property type="term" value="P:spliceosomal complex assembly"/>
    <property type="evidence" value="ECO:0007669"/>
    <property type="project" value="TreeGrafter"/>
</dbReference>
<dbReference type="InterPro" id="IPR052092">
    <property type="entry name" value="SF3A2"/>
</dbReference>
<dbReference type="PANTHER" id="PTHR23205:SF0">
    <property type="entry name" value="SPLICING FACTOR 3A SUBUNIT 2"/>
    <property type="match status" value="1"/>
</dbReference>